<dbReference type="SMART" id="SM00089">
    <property type="entry name" value="PKD"/>
    <property type="match status" value="2"/>
</dbReference>
<dbReference type="InterPro" id="IPR015943">
    <property type="entry name" value="WD40/YVTN_repeat-like_dom_sf"/>
</dbReference>
<dbReference type="Gene3D" id="2.130.10.10">
    <property type="entry name" value="YVTN repeat-like/Quinoprotein amine dehydrogenase"/>
    <property type="match status" value="1"/>
</dbReference>
<dbReference type="InterPro" id="IPR035986">
    <property type="entry name" value="PKD_dom_sf"/>
</dbReference>
<dbReference type="SUPFAM" id="SSF50985">
    <property type="entry name" value="RCC1/BLIP-II"/>
    <property type="match status" value="1"/>
</dbReference>
<accession>A0ABU4TK22</accession>
<protein>
    <submittedName>
        <fullName evidence="3">PKD domain-containing protein</fullName>
    </submittedName>
</protein>
<dbReference type="Pfam" id="PF13540">
    <property type="entry name" value="RCC1_2"/>
    <property type="match status" value="2"/>
</dbReference>
<dbReference type="InterPro" id="IPR013783">
    <property type="entry name" value="Ig-like_fold"/>
</dbReference>
<dbReference type="PANTHER" id="PTHR45982:SF1">
    <property type="entry name" value="REGULATOR OF CHROMOSOME CONDENSATION"/>
    <property type="match status" value="1"/>
</dbReference>
<dbReference type="InterPro" id="IPR000408">
    <property type="entry name" value="Reg_chr_condens"/>
</dbReference>
<organism evidence="3 4">
    <name type="scientific">Lentzea kristufekii</name>
    <dbReference type="NCBI Taxonomy" id="3095430"/>
    <lineage>
        <taxon>Bacteria</taxon>
        <taxon>Bacillati</taxon>
        <taxon>Actinomycetota</taxon>
        <taxon>Actinomycetes</taxon>
        <taxon>Pseudonocardiales</taxon>
        <taxon>Pseudonocardiaceae</taxon>
        <taxon>Lentzea</taxon>
    </lineage>
</organism>
<dbReference type="InterPro" id="IPR022409">
    <property type="entry name" value="PKD/Chitinase_dom"/>
</dbReference>
<feature type="domain" description="PKD" evidence="2">
    <location>
        <begin position="509"/>
        <end position="577"/>
    </location>
</feature>
<dbReference type="PROSITE" id="PS50012">
    <property type="entry name" value="RCC1_3"/>
    <property type="match status" value="4"/>
</dbReference>
<keyword evidence="4" id="KW-1185">Reference proteome</keyword>
<evidence type="ECO:0000313" key="4">
    <source>
        <dbReference type="Proteomes" id="UP001271792"/>
    </source>
</evidence>
<dbReference type="SUPFAM" id="SSF49299">
    <property type="entry name" value="PKD domain"/>
    <property type="match status" value="2"/>
</dbReference>
<evidence type="ECO:0000259" key="2">
    <source>
        <dbReference type="PROSITE" id="PS50093"/>
    </source>
</evidence>
<dbReference type="Pfam" id="PF00801">
    <property type="entry name" value="PKD"/>
    <property type="match status" value="1"/>
</dbReference>
<dbReference type="Proteomes" id="UP001271792">
    <property type="component" value="Unassembled WGS sequence"/>
</dbReference>
<comment type="caution">
    <text evidence="3">The sequence shown here is derived from an EMBL/GenBank/DDBJ whole genome shotgun (WGS) entry which is preliminary data.</text>
</comment>
<dbReference type="Gene3D" id="2.60.40.10">
    <property type="entry name" value="Immunoglobulins"/>
    <property type="match status" value="2"/>
</dbReference>
<dbReference type="Gene3D" id="2.130.10.30">
    <property type="entry name" value="Regulator of chromosome condensation 1/beta-lactamase-inhibitor protein II"/>
    <property type="match status" value="2"/>
</dbReference>
<dbReference type="InterPro" id="IPR000601">
    <property type="entry name" value="PKD_dom"/>
</dbReference>
<gene>
    <name evidence="3" type="ORF">SK571_04465</name>
</gene>
<feature type="region of interest" description="Disordered" evidence="1">
    <location>
        <begin position="364"/>
        <end position="406"/>
    </location>
</feature>
<dbReference type="InterPro" id="IPR051553">
    <property type="entry name" value="Ran_GTPase-activating"/>
</dbReference>
<sequence length="862" mass="90023">MKPTHARVALATAAVLAGAALVVGPGYETSQARMYSGAVWLASGGVGQATLVDGASAEVKAQVVVGEPSTALHVTQQGGAALVLNEATGALRRVDSATEQASAPVSVLPASDSLVVLPSPDAPRVADVHSGMIASVDPVTLARTGEPEHLAGRLRPNSGVVDGDGRVWAIDDTTGDVVWLNEGKRRVRAAATKNGRLVVTRGLPALVDPEHGTAQLLHPETGGVSRSLRLDLSPDDEVVVSGSAGQAGVLIAVPSRGVLIACSFDAGSCAAPVRVAAAGAEIGTPVEASDHAVVPDHSTGQATIVDLGKSRVVAQRRLFEQPGPYELIARDGIVFFNDPESSKAGVLDLWGGVRTITKYVEDPVTPELPSVPDEPRRSEQVKTGRQKPDAGLGLPGHTGESDRTPQGLTASILVKPGNRGVVGDEFELTMVLQPPVSATTRWSFDEGADTSGTSVRQTWANPGTFAVRATATLGSGKQAVAETTVIVDPPDAPPAITAIDVKRPKPVIGESVRFSANTTRDPDRWEWTVTRPGRQMPEITARTAEFGHAFTTAGHYVVTLTITKGSRTAQSSRQFTVGRGAVKAWGGENFYHELDVPAEASSGVIAVEAGQQHALALKADGRVIAWGDNEHGQLNVPPQALSGVIAISSRQHHSLALKADGSVVAWGENAWKETEVPEEAQRDVIAIAAGANHSMALRSDGSVVAWGSDHEGQVAVPEAALTGVIAITAGHHTSVAWKVDGSIVVWGSELPWSPVPLPGQIPGLRSIAVGYNVGLALRPDGSLFSWGYVKSHVYRLPDEVKSGVVAVDFAHEHAVAMKTDGTLFVWGLVGEDVFMVPSAYNRGVLSFSAGSMFTLVLLEEID</sequence>
<name>A0ABU4TK22_9PSEU</name>
<dbReference type="InterPro" id="IPR011045">
    <property type="entry name" value="N2O_reductase_N"/>
</dbReference>
<dbReference type="RefSeq" id="WP_319982738.1">
    <property type="nucleotide sequence ID" value="NZ_JAXAVV010000002.1"/>
</dbReference>
<dbReference type="PROSITE" id="PS50093">
    <property type="entry name" value="PKD"/>
    <property type="match status" value="2"/>
</dbReference>
<proteinExistence type="predicted"/>
<dbReference type="PROSITE" id="PS00626">
    <property type="entry name" value="RCC1_2"/>
    <property type="match status" value="1"/>
</dbReference>
<dbReference type="PANTHER" id="PTHR45982">
    <property type="entry name" value="REGULATOR OF CHROMOSOME CONDENSATION"/>
    <property type="match status" value="1"/>
</dbReference>
<evidence type="ECO:0000256" key="1">
    <source>
        <dbReference type="SAM" id="MobiDB-lite"/>
    </source>
</evidence>
<reference evidence="3 4" key="2">
    <citation type="submission" date="2023-11" db="EMBL/GenBank/DDBJ databases">
        <authorList>
            <person name="Lara A.C."/>
            <person name="Chronakova A."/>
        </authorList>
    </citation>
    <scope>NUCLEOTIDE SEQUENCE [LARGE SCALE GENOMIC DNA]</scope>
    <source>
        <strain evidence="3 4">BCCO 10_0798</strain>
    </source>
</reference>
<evidence type="ECO:0000313" key="3">
    <source>
        <dbReference type="EMBL" id="MDX8048622.1"/>
    </source>
</evidence>
<reference evidence="3 4" key="1">
    <citation type="submission" date="2023-11" db="EMBL/GenBank/DDBJ databases">
        <title>Lentzea sokolovensis, sp. nov., Lentzea kristufkii, sp. nov., and Lentzea miocenensis, sp. nov., rare actinobacteria from Sokolov Coal Basin, Miocene lacustrine sediment, Czech Republic.</title>
        <authorList>
            <person name="Lara A."/>
            <person name="Kotroba L."/>
            <person name="Nouioui I."/>
            <person name="Neumann-Schaal M."/>
            <person name="Mast Y."/>
            <person name="Chronakova A."/>
        </authorList>
    </citation>
    <scope>NUCLEOTIDE SEQUENCE [LARGE SCALE GENOMIC DNA]</scope>
    <source>
        <strain evidence="3 4">BCCO 10_0798</strain>
    </source>
</reference>
<feature type="compositionally biased region" description="Basic and acidic residues" evidence="1">
    <location>
        <begin position="373"/>
        <end position="388"/>
    </location>
</feature>
<feature type="domain" description="PKD" evidence="2">
    <location>
        <begin position="435"/>
        <end position="487"/>
    </location>
</feature>
<dbReference type="EMBL" id="JAXAVV010000002">
    <property type="protein sequence ID" value="MDX8048622.1"/>
    <property type="molecule type" value="Genomic_DNA"/>
</dbReference>
<dbReference type="InterPro" id="IPR009091">
    <property type="entry name" value="RCC1/BLIP-II"/>
</dbReference>
<dbReference type="SUPFAM" id="SSF50974">
    <property type="entry name" value="Nitrous oxide reductase, N-terminal domain"/>
    <property type="match status" value="1"/>
</dbReference>